<dbReference type="EnsemblPlants" id="QL11p052290:mrna">
    <property type="protein sequence ID" value="QL11p052290:mrna"/>
    <property type="gene ID" value="QL11p052290"/>
</dbReference>
<dbReference type="SMART" id="SM00322">
    <property type="entry name" value="KH"/>
    <property type="match status" value="1"/>
</dbReference>
<feature type="region of interest" description="Disordered" evidence="3">
    <location>
        <begin position="1"/>
        <end position="83"/>
    </location>
</feature>
<dbReference type="GO" id="GO:0003723">
    <property type="term" value="F:RNA binding"/>
    <property type="evidence" value="ECO:0007669"/>
    <property type="project" value="UniProtKB-UniRule"/>
</dbReference>
<sequence>MSDIAFNKRKYDGQAASAPATRRTGFSTPIAPHSPYSAPPSYSAVAPPIEGKQLAQEVAEKGASGFNSHESGFSSIPPDVKPHTMSKKFGIPKGRVGHIIGKGGETIGNLQTQSGAKIQITQDMNADPNSVTLTRLVELMGTPEQIAKAEQLIIDLLAKMVVLARFIKVRLDGLSVLFLE</sequence>
<keyword evidence="1" id="KW-0677">Repeat</keyword>
<evidence type="ECO:0000259" key="4">
    <source>
        <dbReference type="SMART" id="SM00322"/>
    </source>
</evidence>
<dbReference type="InterPro" id="IPR004088">
    <property type="entry name" value="KH_dom_type_1"/>
</dbReference>
<dbReference type="Gene3D" id="3.30.1370.10">
    <property type="entry name" value="K Homology domain, type 1"/>
    <property type="match status" value="1"/>
</dbReference>
<organism evidence="5 6">
    <name type="scientific">Quercus lobata</name>
    <name type="common">Valley oak</name>
    <dbReference type="NCBI Taxonomy" id="97700"/>
    <lineage>
        <taxon>Eukaryota</taxon>
        <taxon>Viridiplantae</taxon>
        <taxon>Streptophyta</taxon>
        <taxon>Embryophyta</taxon>
        <taxon>Tracheophyta</taxon>
        <taxon>Spermatophyta</taxon>
        <taxon>Magnoliopsida</taxon>
        <taxon>eudicotyledons</taxon>
        <taxon>Gunneridae</taxon>
        <taxon>Pentapetalae</taxon>
        <taxon>rosids</taxon>
        <taxon>fabids</taxon>
        <taxon>Fagales</taxon>
        <taxon>Fagaceae</taxon>
        <taxon>Quercus</taxon>
    </lineage>
</organism>
<feature type="compositionally biased region" description="Polar residues" evidence="3">
    <location>
        <begin position="65"/>
        <end position="74"/>
    </location>
</feature>
<dbReference type="InterPro" id="IPR004087">
    <property type="entry name" value="KH_dom"/>
</dbReference>
<protein>
    <recommendedName>
        <fullName evidence="4">K Homology domain-containing protein</fullName>
    </recommendedName>
</protein>
<evidence type="ECO:0000256" key="1">
    <source>
        <dbReference type="ARBA" id="ARBA00022737"/>
    </source>
</evidence>
<proteinExistence type="predicted"/>
<dbReference type="Pfam" id="PF00013">
    <property type="entry name" value="KH_1"/>
    <property type="match status" value="1"/>
</dbReference>
<dbReference type="Proteomes" id="UP000594261">
    <property type="component" value="Chromosome 11"/>
</dbReference>
<evidence type="ECO:0000256" key="2">
    <source>
        <dbReference type="PROSITE-ProRule" id="PRU00117"/>
    </source>
</evidence>
<feature type="domain" description="K Homology" evidence="4">
    <location>
        <begin position="83"/>
        <end position="158"/>
    </location>
</feature>
<keyword evidence="2" id="KW-0694">RNA-binding</keyword>
<reference evidence="5 6" key="1">
    <citation type="journal article" date="2016" name="G3 (Bethesda)">
        <title>First Draft Assembly and Annotation of the Genome of a California Endemic Oak Quercus lobata Nee (Fagaceae).</title>
        <authorList>
            <person name="Sork V.L."/>
            <person name="Fitz-Gibbon S.T."/>
            <person name="Puiu D."/>
            <person name="Crepeau M."/>
            <person name="Gugger P.F."/>
            <person name="Sherman R."/>
            <person name="Stevens K."/>
            <person name="Langley C.H."/>
            <person name="Pellegrini M."/>
            <person name="Salzberg S.L."/>
        </authorList>
    </citation>
    <scope>NUCLEOTIDE SEQUENCE [LARGE SCALE GENOMIC DNA]</scope>
    <source>
        <strain evidence="5 6">cv. SW786</strain>
    </source>
</reference>
<feature type="compositionally biased region" description="Low complexity" evidence="3">
    <location>
        <begin position="29"/>
        <end position="49"/>
    </location>
</feature>
<dbReference type="EMBL" id="LRBV02000011">
    <property type="status" value="NOT_ANNOTATED_CDS"/>
    <property type="molecule type" value="Genomic_DNA"/>
</dbReference>
<reference evidence="5" key="2">
    <citation type="submission" date="2021-01" db="UniProtKB">
        <authorList>
            <consortium name="EnsemblPlants"/>
        </authorList>
    </citation>
    <scope>IDENTIFICATION</scope>
</reference>
<dbReference type="InterPro" id="IPR036612">
    <property type="entry name" value="KH_dom_type_1_sf"/>
</dbReference>
<accession>A0A7N2RDZ8</accession>
<dbReference type="PANTHER" id="PTHR10288">
    <property type="entry name" value="KH DOMAIN CONTAINING RNA BINDING PROTEIN"/>
    <property type="match status" value="1"/>
</dbReference>
<dbReference type="AlphaFoldDB" id="A0A7N2RDZ8"/>
<dbReference type="Gramene" id="QL11p052290:mrna">
    <property type="protein sequence ID" value="QL11p052290:mrna"/>
    <property type="gene ID" value="QL11p052290"/>
</dbReference>
<dbReference type="PROSITE" id="PS50084">
    <property type="entry name" value="KH_TYPE_1"/>
    <property type="match status" value="1"/>
</dbReference>
<evidence type="ECO:0000313" key="5">
    <source>
        <dbReference type="EnsemblPlants" id="QL11p052290:mrna"/>
    </source>
</evidence>
<evidence type="ECO:0000313" key="6">
    <source>
        <dbReference type="Proteomes" id="UP000594261"/>
    </source>
</evidence>
<keyword evidence="6" id="KW-1185">Reference proteome</keyword>
<name>A0A7N2RDZ8_QUELO</name>
<dbReference type="InParanoid" id="A0A7N2RDZ8"/>
<dbReference type="SUPFAM" id="SSF54791">
    <property type="entry name" value="Eukaryotic type KH-domain (KH-domain type I)"/>
    <property type="match status" value="1"/>
</dbReference>
<evidence type="ECO:0000256" key="3">
    <source>
        <dbReference type="SAM" id="MobiDB-lite"/>
    </source>
</evidence>